<dbReference type="Gene3D" id="3.40.50.720">
    <property type="entry name" value="NAD(P)-binding Rossmann-like Domain"/>
    <property type="match status" value="1"/>
</dbReference>
<accession>A0ABY6DZL0</accession>
<gene>
    <name evidence="2" type="ORF">N8I84_09845</name>
</gene>
<sequence>MADAVLFLASSESSCTTGATLPVDGGHTAPGRVRKVPPAPRRLARSPRGGPPIRRTERKPKYVQYQGFRPARREHAPPRRRGARPPGGRRDFADTT</sequence>
<name>A0ABY6DZL0_9ACTN</name>
<dbReference type="Proteomes" id="UP001061298">
    <property type="component" value="Chromosome"/>
</dbReference>
<dbReference type="InterPro" id="IPR036291">
    <property type="entry name" value="NAD(P)-bd_dom_sf"/>
</dbReference>
<reference evidence="2" key="1">
    <citation type="submission" date="2022-10" db="EMBL/GenBank/DDBJ databases">
        <authorList>
            <person name="Mo P."/>
        </authorList>
    </citation>
    <scope>NUCLEOTIDE SEQUENCE</scope>
    <source>
        <strain evidence="2">HUAS 13-4</strain>
    </source>
</reference>
<evidence type="ECO:0000256" key="1">
    <source>
        <dbReference type="SAM" id="MobiDB-lite"/>
    </source>
</evidence>
<dbReference type="SUPFAM" id="SSF51735">
    <property type="entry name" value="NAD(P)-binding Rossmann-fold domains"/>
    <property type="match status" value="1"/>
</dbReference>
<evidence type="ECO:0000313" key="3">
    <source>
        <dbReference type="Proteomes" id="UP001061298"/>
    </source>
</evidence>
<keyword evidence="3" id="KW-1185">Reference proteome</keyword>
<organism evidence="2 3">
    <name type="scientific">Streptomyces cynarae</name>
    <dbReference type="NCBI Taxonomy" id="2981134"/>
    <lineage>
        <taxon>Bacteria</taxon>
        <taxon>Bacillati</taxon>
        <taxon>Actinomycetota</taxon>
        <taxon>Actinomycetes</taxon>
        <taxon>Kitasatosporales</taxon>
        <taxon>Streptomycetaceae</taxon>
        <taxon>Streptomyces</taxon>
    </lineage>
</organism>
<evidence type="ECO:0000313" key="2">
    <source>
        <dbReference type="EMBL" id="UXY18986.1"/>
    </source>
</evidence>
<dbReference type="RefSeq" id="WP_263229170.1">
    <property type="nucleotide sequence ID" value="NZ_CP106793.1"/>
</dbReference>
<feature type="region of interest" description="Disordered" evidence="1">
    <location>
        <begin position="15"/>
        <end position="96"/>
    </location>
</feature>
<proteinExistence type="predicted"/>
<dbReference type="EMBL" id="CP106793">
    <property type="protein sequence ID" value="UXY18986.1"/>
    <property type="molecule type" value="Genomic_DNA"/>
</dbReference>
<protein>
    <submittedName>
        <fullName evidence="2">SDR family oxidoreductase</fullName>
    </submittedName>
</protein>